<dbReference type="Proteomes" id="UP001381693">
    <property type="component" value="Unassembled WGS sequence"/>
</dbReference>
<comment type="caution">
    <text evidence="1">The sequence shown here is derived from an EMBL/GenBank/DDBJ whole genome shotgun (WGS) entry which is preliminary data.</text>
</comment>
<name>A0AAN8X1H6_HALRR</name>
<accession>A0AAN8X1H6</accession>
<sequence>MSVQVKEKISTETKHLEVHSKVQKRRKLHKRYRLFTYAKSEMESFIKFKLPSIITGPDNIINIILSHQTQITYCNGGSNGSSVKERD</sequence>
<reference evidence="1 2" key="1">
    <citation type="submission" date="2023-11" db="EMBL/GenBank/DDBJ databases">
        <title>Halocaridina rubra genome assembly.</title>
        <authorList>
            <person name="Smith C."/>
        </authorList>
    </citation>
    <scope>NUCLEOTIDE SEQUENCE [LARGE SCALE GENOMIC DNA]</scope>
    <source>
        <strain evidence="1">EP-1</strain>
        <tissue evidence="1">Whole</tissue>
    </source>
</reference>
<gene>
    <name evidence="1" type="ORF">SK128_026836</name>
</gene>
<dbReference type="EMBL" id="JAXCGZ010015429">
    <property type="protein sequence ID" value="KAK7070309.1"/>
    <property type="molecule type" value="Genomic_DNA"/>
</dbReference>
<evidence type="ECO:0000313" key="2">
    <source>
        <dbReference type="Proteomes" id="UP001381693"/>
    </source>
</evidence>
<dbReference type="AlphaFoldDB" id="A0AAN8X1H6"/>
<evidence type="ECO:0000313" key="1">
    <source>
        <dbReference type="EMBL" id="KAK7070309.1"/>
    </source>
</evidence>
<organism evidence="1 2">
    <name type="scientific">Halocaridina rubra</name>
    <name type="common">Hawaiian red shrimp</name>
    <dbReference type="NCBI Taxonomy" id="373956"/>
    <lineage>
        <taxon>Eukaryota</taxon>
        <taxon>Metazoa</taxon>
        <taxon>Ecdysozoa</taxon>
        <taxon>Arthropoda</taxon>
        <taxon>Crustacea</taxon>
        <taxon>Multicrustacea</taxon>
        <taxon>Malacostraca</taxon>
        <taxon>Eumalacostraca</taxon>
        <taxon>Eucarida</taxon>
        <taxon>Decapoda</taxon>
        <taxon>Pleocyemata</taxon>
        <taxon>Caridea</taxon>
        <taxon>Atyoidea</taxon>
        <taxon>Atyidae</taxon>
        <taxon>Halocaridina</taxon>
    </lineage>
</organism>
<proteinExistence type="predicted"/>
<keyword evidence="2" id="KW-1185">Reference proteome</keyword>
<protein>
    <submittedName>
        <fullName evidence="1">Uncharacterized protein</fullName>
    </submittedName>
</protein>